<organism evidence="3 5">
    <name type="scientific">Glycomyces lechevalierae</name>
    <dbReference type="NCBI Taxonomy" id="256034"/>
    <lineage>
        <taxon>Bacteria</taxon>
        <taxon>Bacillati</taxon>
        <taxon>Actinomycetota</taxon>
        <taxon>Actinomycetes</taxon>
        <taxon>Glycomycetales</taxon>
        <taxon>Glycomycetaceae</taxon>
        <taxon>Glycomyces</taxon>
    </lineage>
</organism>
<evidence type="ECO:0000313" key="6">
    <source>
        <dbReference type="Proteomes" id="UP001183604"/>
    </source>
</evidence>
<evidence type="ECO:0000256" key="2">
    <source>
        <dbReference type="SAM" id="Phobius"/>
    </source>
</evidence>
<feature type="transmembrane region" description="Helical" evidence="2">
    <location>
        <begin position="79"/>
        <end position="98"/>
    </location>
</feature>
<accession>A0A9X3PE72</accession>
<feature type="region of interest" description="Disordered" evidence="1">
    <location>
        <begin position="209"/>
        <end position="228"/>
    </location>
</feature>
<gene>
    <name evidence="4" type="ORF">J2S69_004887</name>
    <name evidence="3" type="ORF">O2L01_02495</name>
</gene>
<evidence type="ECO:0000313" key="3">
    <source>
        <dbReference type="EMBL" id="MDA1383841.1"/>
    </source>
</evidence>
<evidence type="ECO:0000313" key="5">
    <source>
        <dbReference type="Proteomes" id="UP001145799"/>
    </source>
</evidence>
<reference evidence="3" key="1">
    <citation type="submission" date="2022-12" db="EMBL/GenBank/DDBJ databases">
        <title>Gycomyces niveus sp.nov., a novel actinomycete isolated from soil in Shouguang.</title>
        <authorList>
            <person name="Yang X."/>
        </authorList>
    </citation>
    <scope>NUCLEOTIDE SEQUENCE</scope>
    <source>
        <strain evidence="3">DSM 44724</strain>
    </source>
</reference>
<dbReference type="EMBL" id="JAPZVQ010000001">
    <property type="protein sequence ID" value="MDA1383841.1"/>
    <property type="molecule type" value="Genomic_DNA"/>
</dbReference>
<protein>
    <submittedName>
        <fullName evidence="4">4-amino-4-deoxy-L-arabinose transferase-like glycosyltransferase</fullName>
    </submittedName>
</protein>
<sequence length="228" mass="24182">MDTPVAAAPAFRFRRELALAVLPPLIAVVATANLCLAAMVAPGWMSSWWLGASIGLIVAAGVFIAVSCFIGRFRSAGRGIIGVLGGIFLAGLLTAPAFESSVLNLRGVAIECTVASSTEKEVRGDTLIEHVMDCPGQTGVTWSTEEHEQWPVGERVVGYFDPEGHAHYSFGDRDWTKTVLWAVGSLIAALTAMIWRLIAVDDGSLQARFTGQPLEPSNQPTGADTTSP</sequence>
<comment type="caution">
    <text evidence="3">The sequence shown here is derived from an EMBL/GenBank/DDBJ whole genome shotgun (WGS) entry which is preliminary data.</text>
</comment>
<evidence type="ECO:0000313" key="4">
    <source>
        <dbReference type="EMBL" id="MDR7341168.1"/>
    </source>
</evidence>
<dbReference type="EMBL" id="JAVDYD010000001">
    <property type="protein sequence ID" value="MDR7341168.1"/>
    <property type="molecule type" value="Genomic_DNA"/>
</dbReference>
<feature type="transmembrane region" description="Helical" evidence="2">
    <location>
        <begin position="179"/>
        <end position="198"/>
    </location>
</feature>
<keyword evidence="2" id="KW-1133">Transmembrane helix</keyword>
<feature type="transmembrane region" description="Helical" evidence="2">
    <location>
        <begin position="47"/>
        <end position="70"/>
    </location>
</feature>
<dbReference type="Proteomes" id="UP001145799">
    <property type="component" value="Unassembled WGS sequence"/>
</dbReference>
<keyword evidence="2" id="KW-0472">Membrane</keyword>
<evidence type="ECO:0000256" key="1">
    <source>
        <dbReference type="SAM" id="MobiDB-lite"/>
    </source>
</evidence>
<keyword evidence="2" id="KW-0812">Transmembrane</keyword>
<keyword evidence="6" id="KW-1185">Reference proteome</keyword>
<name>A0A9X3PE72_9ACTN</name>
<feature type="compositionally biased region" description="Polar residues" evidence="1">
    <location>
        <begin position="215"/>
        <end position="228"/>
    </location>
</feature>
<reference evidence="4 6" key="2">
    <citation type="submission" date="2023-07" db="EMBL/GenBank/DDBJ databases">
        <title>Sequencing the genomes of 1000 actinobacteria strains.</title>
        <authorList>
            <person name="Klenk H.-P."/>
        </authorList>
    </citation>
    <scope>NUCLEOTIDE SEQUENCE [LARGE SCALE GENOMIC DNA]</scope>
    <source>
        <strain evidence="4 6">DSM 44724</strain>
    </source>
</reference>
<dbReference type="AlphaFoldDB" id="A0A9X3PE72"/>
<proteinExistence type="predicted"/>
<dbReference type="Proteomes" id="UP001183604">
    <property type="component" value="Unassembled WGS sequence"/>
</dbReference>
<dbReference type="RefSeq" id="WP_270120135.1">
    <property type="nucleotide sequence ID" value="NZ_BAAAOM010000001.1"/>
</dbReference>